<keyword evidence="2" id="KW-1185">Reference proteome</keyword>
<protein>
    <submittedName>
        <fullName evidence="1">Uncharacterized protein</fullName>
    </submittedName>
</protein>
<proteinExistence type="predicted"/>
<evidence type="ECO:0000313" key="2">
    <source>
        <dbReference type="Proteomes" id="UP001597135"/>
    </source>
</evidence>
<gene>
    <name evidence="1" type="ORF">ACFQ4E_06070</name>
</gene>
<organism evidence="1 2">
    <name type="scientific">Litorisediminicola beolgyonensis</name>
    <dbReference type="NCBI Taxonomy" id="1173614"/>
    <lineage>
        <taxon>Bacteria</taxon>
        <taxon>Pseudomonadati</taxon>
        <taxon>Pseudomonadota</taxon>
        <taxon>Alphaproteobacteria</taxon>
        <taxon>Rhodobacterales</taxon>
        <taxon>Paracoccaceae</taxon>
        <taxon>Litorisediminicola</taxon>
    </lineage>
</organism>
<dbReference type="EMBL" id="JBHTMU010000007">
    <property type="protein sequence ID" value="MFD1341977.1"/>
    <property type="molecule type" value="Genomic_DNA"/>
</dbReference>
<comment type="caution">
    <text evidence="1">The sequence shown here is derived from an EMBL/GenBank/DDBJ whole genome shotgun (WGS) entry which is preliminary data.</text>
</comment>
<sequence length="135" mass="15045">MSLEKATLGAKRLADSPDGYKASNQTVVEKMLILSSLAAQLQDARTHQLQLLKQLTELEEAAIRDQEFERKRALYRRHTLANGFTVLRLAKPQENPELFLSVCPHCAESRHEFHPLHPFGSGLACSACDATFVTA</sequence>
<evidence type="ECO:0000313" key="1">
    <source>
        <dbReference type="EMBL" id="MFD1341977.1"/>
    </source>
</evidence>
<name>A0ABW3ZGK9_9RHOB</name>
<reference evidence="2" key="1">
    <citation type="journal article" date="2019" name="Int. J. Syst. Evol. Microbiol.">
        <title>The Global Catalogue of Microorganisms (GCM) 10K type strain sequencing project: providing services to taxonomists for standard genome sequencing and annotation.</title>
        <authorList>
            <consortium name="The Broad Institute Genomics Platform"/>
            <consortium name="The Broad Institute Genome Sequencing Center for Infectious Disease"/>
            <person name="Wu L."/>
            <person name="Ma J."/>
        </authorList>
    </citation>
    <scope>NUCLEOTIDE SEQUENCE [LARGE SCALE GENOMIC DNA]</scope>
    <source>
        <strain evidence="2">CCUG 62953</strain>
    </source>
</reference>
<accession>A0ABW3ZGK9</accession>
<dbReference type="Proteomes" id="UP001597135">
    <property type="component" value="Unassembled WGS sequence"/>
</dbReference>